<keyword evidence="1" id="KW-0175">Coiled coil</keyword>
<proteinExistence type="predicted"/>
<protein>
    <submittedName>
        <fullName evidence="2">ATG16 family protein</fullName>
    </submittedName>
</protein>
<organism evidence="2 3">
    <name type="scientific">Trichocoleus desertorum GB2-A4</name>
    <dbReference type="NCBI Taxonomy" id="2933944"/>
    <lineage>
        <taxon>Bacteria</taxon>
        <taxon>Bacillati</taxon>
        <taxon>Cyanobacteriota</taxon>
        <taxon>Cyanophyceae</taxon>
        <taxon>Leptolyngbyales</taxon>
        <taxon>Trichocoleusaceae</taxon>
        <taxon>Trichocoleus</taxon>
    </lineage>
</organism>
<accession>A0ABV0J8E0</accession>
<dbReference type="RefSeq" id="WP_190435624.1">
    <property type="nucleotide sequence ID" value="NZ_JAMPKM010000005.1"/>
</dbReference>
<dbReference type="EMBL" id="JAMPKM010000005">
    <property type="protein sequence ID" value="MEP0817523.1"/>
    <property type="molecule type" value="Genomic_DNA"/>
</dbReference>
<keyword evidence="3" id="KW-1185">Reference proteome</keyword>
<gene>
    <name evidence="2" type="ORF">NC998_10490</name>
</gene>
<sequence length="194" mass="22375">MVSKDELQSNLKEKFDINKNISQALTKEECERLFELLCNEPTAVKLVGSYAEKNSSLGHNNASYARARNQVQRKFEVLQAEHLQLEKSIESIEAAKATLENKKRILEEEQKQLEAEVQGLSLTNQSLNFDVQTLTNQNDELIVANTQLKKENKDLKNIVDQIRLRLARDTKMLLQYEDSEVKKAVIRLFRWTLG</sequence>
<comment type="caution">
    <text evidence="2">The sequence shown here is derived from an EMBL/GenBank/DDBJ whole genome shotgun (WGS) entry which is preliminary data.</text>
</comment>
<name>A0ABV0J8E0_9CYAN</name>
<dbReference type="Proteomes" id="UP001464891">
    <property type="component" value="Unassembled WGS sequence"/>
</dbReference>
<evidence type="ECO:0000256" key="1">
    <source>
        <dbReference type="SAM" id="Coils"/>
    </source>
</evidence>
<feature type="coiled-coil region" evidence="1">
    <location>
        <begin position="68"/>
        <end position="165"/>
    </location>
</feature>
<reference evidence="2 3" key="1">
    <citation type="submission" date="2022-04" db="EMBL/GenBank/DDBJ databases">
        <title>Positive selection, recombination, and allopatry shape intraspecific diversity of widespread and dominant cyanobacteria.</title>
        <authorList>
            <person name="Wei J."/>
            <person name="Shu W."/>
            <person name="Hu C."/>
        </authorList>
    </citation>
    <scope>NUCLEOTIDE SEQUENCE [LARGE SCALE GENOMIC DNA]</scope>
    <source>
        <strain evidence="2 3">GB2-A4</strain>
    </source>
</reference>
<evidence type="ECO:0000313" key="3">
    <source>
        <dbReference type="Proteomes" id="UP001464891"/>
    </source>
</evidence>
<evidence type="ECO:0000313" key="2">
    <source>
        <dbReference type="EMBL" id="MEP0817523.1"/>
    </source>
</evidence>